<proteinExistence type="inferred from homology"/>
<accession>V8QWX3</accession>
<dbReference type="InterPro" id="IPR042100">
    <property type="entry name" value="Bug_dom1"/>
</dbReference>
<dbReference type="Gene3D" id="3.40.190.10">
    <property type="entry name" value="Periplasmic binding protein-like II"/>
    <property type="match status" value="1"/>
</dbReference>
<feature type="signal peptide" evidence="2">
    <location>
        <begin position="1"/>
        <end position="26"/>
    </location>
</feature>
<dbReference type="PATRIC" id="fig|1424334.3.peg.579"/>
<dbReference type="EMBL" id="AYXT01000001">
    <property type="protein sequence ID" value="ETF04132.1"/>
    <property type="molecule type" value="Genomic_DNA"/>
</dbReference>
<evidence type="ECO:0000256" key="1">
    <source>
        <dbReference type="ARBA" id="ARBA00006987"/>
    </source>
</evidence>
<comment type="similarity">
    <text evidence="1">Belongs to the UPF0065 (bug) family.</text>
</comment>
<evidence type="ECO:0000313" key="3">
    <source>
        <dbReference type="EMBL" id="ETF04132.1"/>
    </source>
</evidence>
<evidence type="ECO:0000256" key="2">
    <source>
        <dbReference type="SAM" id="SignalP"/>
    </source>
</evidence>
<dbReference type="eggNOG" id="COG3181">
    <property type="taxonomic scope" value="Bacteria"/>
</dbReference>
<dbReference type="PANTHER" id="PTHR42928">
    <property type="entry name" value="TRICARBOXYLATE-BINDING PROTEIN"/>
    <property type="match status" value="1"/>
</dbReference>
<dbReference type="PANTHER" id="PTHR42928:SF5">
    <property type="entry name" value="BLR1237 PROTEIN"/>
    <property type="match status" value="1"/>
</dbReference>
<gene>
    <name evidence="3" type="ORF">W822_02885</name>
</gene>
<comment type="caution">
    <text evidence="3">The sequence shown here is derived from an EMBL/GenBank/DDBJ whole genome shotgun (WGS) entry which is preliminary data.</text>
</comment>
<dbReference type="Proteomes" id="UP000018733">
    <property type="component" value="Unassembled WGS sequence"/>
</dbReference>
<evidence type="ECO:0000313" key="4">
    <source>
        <dbReference type="Proteomes" id="UP000018733"/>
    </source>
</evidence>
<keyword evidence="4" id="KW-1185">Reference proteome</keyword>
<dbReference type="SUPFAM" id="SSF53850">
    <property type="entry name" value="Periplasmic binding protein-like II"/>
    <property type="match status" value="1"/>
</dbReference>
<dbReference type="STRING" id="1424334.W822_02885"/>
<reference evidence="3 4" key="1">
    <citation type="journal article" date="2014" name="Genome Announc.">
        <title>Draft Genome Sequence of Advenella kashmirensis Strain W13003, a Polycyclic Aromatic Hydrocarbon-Degrading Bacterium.</title>
        <authorList>
            <person name="Wang X."/>
            <person name="Jin D."/>
            <person name="Zhou L."/>
            <person name="Wu L."/>
            <person name="An W."/>
            <person name="Zhao L."/>
        </authorList>
    </citation>
    <scope>NUCLEOTIDE SEQUENCE [LARGE SCALE GENOMIC DNA]</scope>
    <source>
        <strain evidence="3 4">W13003</strain>
    </source>
</reference>
<dbReference type="RefSeq" id="WP_024003644.1">
    <property type="nucleotide sequence ID" value="NZ_KI650979.1"/>
</dbReference>
<dbReference type="Pfam" id="PF03401">
    <property type="entry name" value="TctC"/>
    <property type="match status" value="1"/>
</dbReference>
<dbReference type="PIRSF" id="PIRSF017082">
    <property type="entry name" value="YflP"/>
    <property type="match status" value="1"/>
</dbReference>
<dbReference type="Gene3D" id="3.40.190.150">
    <property type="entry name" value="Bordetella uptake gene, domain 1"/>
    <property type="match status" value="1"/>
</dbReference>
<feature type="chain" id="PRO_5004772099" evidence="2">
    <location>
        <begin position="27"/>
        <end position="324"/>
    </location>
</feature>
<sequence>MNKLLSKLFSASVLAVACSFSTSLFAAQPPLRIVIGFPPGGVLDTFARSLAEEISKRESRPVVVVNKPGASTLLAVNEVARAKPDGSTMLLTHSMPFTIYPYTYNKLQHTQDDFAPIGYLASIPIVMTSGKSQPFKTAQQYIAWLRKNPDQGAVGVISLGGQPHFALLQMAKALDVPVYPVPYPGTPQLLNDQIGGNIGVGLLAIGPQIELYRAGKINILGLAGQSSVKFMPEVKTLESQGIQGFDKLSLWYGAYFPKDTPPELVDKYEKMLTEIVNQPALQKKFEGQVLILDGKSKKYAVDLLDQERKYWQPIIQKSGFKADK</sequence>
<name>V8QWX3_9BURK</name>
<organism evidence="3 4">
    <name type="scientific">Advenella kashmirensis W13003</name>
    <dbReference type="NCBI Taxonomy" id="1424334"/>
    <lineage>
        <taxon>Bacteria</taxon>
        <taxon>Pseudomonadati</taxon>
        <taxon>Pseudomonadota</taxon>
        <taxon>Betaproteobacteria</taxon>
        <taxon>Burkholderiales</taxon>
        <taxon>Alcaligenaceae</taxon>
    </lineage>
</organism>
<dbReference type="PROSITE" id="PS51257">
    <property type="entry name" value="PROKAR_LIPOPROTEIN"/>
    <property type="match status" value="1"/>
</dbReference>
<dbReference type="InterPro" id="IPR005064">
    <property type="entry name" value="BUG"/>
</dbReference>
<protein>
    <submittedName>
        <fullName evidence="3">ABC transporter substrate-binding protein</fullName>
    </submittedName>
</protein>
<dbReference type="HOGENOM" id="CLU_045683_0_1_4"/>
<keyword evidence="2" id="KW-0732">Signal</keyword>
<dbReference type="OrthoDB" id="8678477at2"/>
<dbReference type="AlphaFoldDB" id="V8QWX3"/>